<gene>
    <name evidence="2" type="ORF">HINF_LOCUS49825</name>
</gene>
<reference evidence="2 3" key="1">
    <citation type="submission" date="2024-07" db="EMBL/GenBank/DDBJ databases">
        <authorList>
            <person name="Akdeniz Z."/>
        </authorList>
    </citation>
    <scope>NUCLEOTIDE SEQUENCE [LARGE SCALE GENOMIC DNA]</scope>
</reference>
<feature type="transmembrane region" description="Helical" evidence="1">
    <location>
        <begin position="123"/>
        <end position="143"/>
    </location>
</feature>
<evidence type="ECO:0000256" key="1">
    <source>
        <dbReference type="SAM" id="Phobius"/>
    </source>
</evidence>
<keyword evidence="1" id="KW-0812">Transmembrane</keyword>
<name>A0ABP1KGV0_9EUKA</name>
<evidence type="ECO:0000313" key="2">
    <source>
        <dbReference type="EMBL" id="CAL6061683.1"/>
    </source>
</evidence>
<accession>A0ABP1KGV0</accession>
<protein>
    <submittedName>
        <fullName evidence="2">Hypothetical_protein</fullName>
    </submittedName>
</protein>
<dbReference type="EMBL" id="CAXDID020000236">
    <property type="protein sequence ID" value="CAL6061683.1"/>
    <property type="molecule type" value="Genomic_DNA"/>
</dbReference>
<proteinExistence type="predicted"/>
<evidence type="ECO:0000313" key="3">
    <source>
        <dbReference type="Proteomes" id="UP001642409"/>
    </source>
</evidence>
<keyword evidence="3" id="KW-1185">Reference proteome</keyword>
<dbReference type="Proteomes" id="UP001642409">
    <property type="component" value="Unassembled WGS sequence"/>
</dbReference>
<sequence>MEIYILFIYPLTQLIINIINTIQQLSILAQFFADNILNEPASSSHRWKYSSNCVASWPSSFRFDFTYFPTGQVGLFQNIFNVLDFLQAFNFLQEYFALRSVDEFTFKERLQDQYQVGLNLIGVYYILFMSLLLLQMYLQLLIYKKSGIMII</sequence>
<comment type="caution">
    <text evidence="2">The sequence shown here is derived from an EMBL/GenBank/DDBJ whole genome shotgun (WGS) entry which is preliminary data.</text>
</comment>
<organism evidence="2 3">
    <name type="scientific">Hexamita inflata</name>
    <dbReference type="NCBI Taxonomy" id="28002"/>
    <lineage>
        <taxon>Eukaryota</taxon>
        <taxon>Metamonada</taxon>
        <taxon>Diplomonadida</taxon>
        <taxon>Hexamitidae</taxon>
        <taxon>Hexamitinae</taxon>
        <taxon>Hexamita</taxon>
    </lineage>
</organism>
<keyword evidence="1" id="KW-0472">Membrane</keyword>
<keyword evidence="1" id="KW-1133">Transmembrane helix</keyword>